<evidence type="ECO:0000256" key="3">
    <source>
        <dbReference type="ARBA" id="ARBA00022630"/>
    </source>
</evidence>
<proteinExistence type="inferred from homology"/>
<dbReference type="Gene3D" id="3.30.70.2740">
    <property type="match status" value="1"/>
</dbReference>
<dbReference type="InterPro" id="IPR051264">
    <property type="entry name" value="FAD-oxidored/transferase_4"/>
</dbReference>
<dbReference type="PANTHER" id="PTHR43716">
    <property type="entry name" value="D-2-HYDROXYGLUTARATE DEHYDROGENASE, MITOCHONDRIAL"/>
    <property type="match status" value="1"/>
</dbReference>
<dbReference type="Pfam" id="PF02913">
    <property type="entry name" value="FAD-oxidase_C"/>
    <property type="match status" value="1"/>
</dbReference>
<evidence type="ECO:0000256" key="1">
    <source>
        <dbReference type="ARBA" id="ARBA00001974"/>
    </source>
</evidence>
<dbReference type="Proteomes" id="UP000436822">
    <property type="component" value="Unassembled WGS sequence"/>
</dbReference>
<dbReference type="InterPro" id="IPR004113">
    <property type="entry name" value="FAD-bd_oxidored_4_C"/>
</dbReference>
<dbReference type="AlphaFoldDB" id="A0A6N6JFZ7"/>
<dbReference type="Gene3D" id="3.30.70.2190">
    <property type="match status" value="1"/>
</dbReference>
<dbReference type="Gene3D" id="1.10.45.10">
    <property type="entry name" value="Vanillyl-alcohol Oxidase, Chain A, domain 4"/>
    <property type="match status" value="1"/>
</dbReference>
<dbReference type="PROSITE" id="PS51387">
    <property type="entry name" value="FAD_PCMH"/>
    <property type="match status" value="1"/>
</dbReference>
<dbReference type="Gene3D" id="3.30.43.10">
    <property type="entry name" value="Uridine Diphospho-n-acetylenolpyruvylglucosamine Reductase, domain 2"/>
    <property type="match status" value="1"/>
</dbReference>
<dbReference type="InterPro" id="IPR016166">
    <property type="entry name" value="FAD-bd_PCMH"/>
</dbReference>
<dbReference type="EMBL" id="BLJE01000002">
    <property type="protein sequence ID" value="GFE64887.1"/>
    <property type="molecule type" value="Genomic_DNA"/>
</dbReference>
<dbReference type="InterPro" id="IPR016171">
    <property type="entry name" value="Vanillyl_alc_oxidase_C-sub2"/>
</dbReference>
<evidence type="ECO:0000313" key="7">
    <source>
        <dbReference type="Proteomes" id="UP000436822"/>
    </source>
</evidence>
<evidence type="ECO:0000256" key="2">
    <source>
        <dbReference type="ARBA" id="ARBA00008000"/>
    </source>
</evidence>
<feature type="domain" description="FAD-binding PCMH-type" evidence="5">
    <location>
        <begin position="33"/>
        <end position="211"/>
    </location>
</feature>
<dbReference type="GO" id="GO:0022904">
    <property type="term" value="P:respiratory electron transport chain"/>
    <property type="evidence" value="ECO:0007669"/>
    <property type="project" value="TreeGrafter"/>
</dbReference>
<comment type="caution">
    <text evidence="6">The sequence shown here is derived from an EMBL/GenBank/DDBJ whole genome shotgun (WGS) entry which is preliminary data.</text>
</comment>
<dbReference type="InterPro" id="IPR006094">
    <property type="entry name" value="Oxid_FAD_bind_N"/>
</dbReference>
<evidence type="ECO:0000313" key="6">
    <source>
        <dbReference type="EMBL" id="GFE64887.1"/>
    </source>
</evidence>
<evidence type="ECO:0000259" key="5">
    <source>
        <dbReference type="PROSITE" id="PS51387"/>
    </source>
</evidence>
<dbReference type="InterPro" id="IPR016164">
    <property type="entry name" value="FAD-linked_Oxase-like_C"/>
</dbReference>
<comment type="cofactor">
    <cofactor evidence="1">
        <name>FAD</name>
        <dbReference type="ChEBI" id="CHEBI:57692"/>
    </cofactor>
</comment>
<gene>
    <name evidence="6" type="ORF">KIN_19610</name>
</gene>
<dbReference type="InterPro" id="IPR016169">
    <property type="entry name" value="FAD-bd_PCMH_sub2"/>
</dbReference>
<dbReference type="SUPFAM" id="SSF56176">
    <property type="entry name" value="FAD-binding/transporter-associated domain-like"/>
    <property type="match status" value="1"/>
</dbReference>
<name>A0A6N6JFZ7_9RHOB</name>
<dbReference type="SUPFAM" id="SSF55103">
    <property type="entry name" value="FAD-linked oxidases, C-terminal domain"/>
    <property type="match status" value="1"/>
</dbReference>
<dbReference type="OrthoDB" id="9811557at2"/>
<dbReference type="PANTHER" id="PTHR43716:SF2">
    <property type="entry name" value="BLL6224 PROTEIN"/>
    <property type="match status" value="1"/>
</dbReference>
<keyword evidence="7" id="KW-1185">Reference proteome</keyword>
<dbReference type="InterPro" id="IPR036318">
    <property type="entry name" value="FAD-bd_PCMH-like_sf"/>
</dbReference>
<organism evidence="6 7">
    <name type="scientific">Litoreibacter roseus</name>
    <dbReference type="NCBI Taxonomy" id="2601869"/>
    <lineage>
        <taxon>Bacteria</taxon>
        <taxon>Pseudomonadati</taxon>
        <taxon>Pseudomonadota</taxon>
        <taxon>Alphaproteobacteria</taxon>
        <taxon>Rhodobacterales</taxon>
        <taxon>Roseobacteraceae</taxon>
        <taxon>Litoreibacter</taxon>
    </lineage>
</organism>
<dbReference type="Gene3D" id="3.30.465.10">
    <property type="match status" value="1"/>
</dbReference>
<dbReference type="GO" id="GO:0071949">
    <property type="term" value="F:FAD binding"/>
    <property type="evidence" value="ECO:0007669"/>
    <property type="project" value="InterPro"/>
</dbReference>
<dbReference type="Pfam" id="PF01565">
    <property type="entry name" value="FAD_binding_4"/>
    <property type="match status" value="1"/>
</dbReference>
<keyword evidence="3" id="KW-0285">Flavoprotein</keyword>
<dbReference type="FunFam" id="1.10.45.10:FF:000001">
    <property type="entry name" value="D-lactate dehydrogenase mitochondrial"/>
    <property type="match status" value="1"/>
</dbReference>
<accession>A0A6N6JFZ7</accession>
<dbReference type="GO" id="GO:0003824">
    <property type="term" value="F:catalytic activity"/>
    <property type="evidence" value="ECO:0007669"/>
    <property type="project" value="InterPro"/>
</dbReference>
<sequence length="470" mass="50903">MGYIEEFVEVVGQENVRLGADMEQYATDWTGQYHGTPLVVLRPKTTQEASACVKICAREKIAIVPVAGNTGLNGGTKAENAVMISLERMNKIRDIRPDAGIAVVDAGVVLSSLHDAADEHRMVFPLTFGARGSAMIGGVLSTNAGGSNVVRYGSTRGLCLGLEVVLPDGRIMDLMTELRKDNSGYDLRNLMIGAEGTLGLITGAVLRLFPKPRAYATAMIAVRSLDDALRLLNQLQEETGGAVEAFEYMPRRYIEGHLELMDGARAPFDTLYDINILVEVGATATRESTMQADGTVPIVASLEAILGKMLEEETVLDAVIAQSEAQRREMWDRREAAAEIMMPGRWVVNHDIAVPLDKVAAFEEQIKPRLGEIDPEATSITVSHLGDGNVHYTVWPTGNSPDLADRIMEAVEDVALDLGGTFSAEHGIGLSKLNSMKRRKNDVALDIMRAVKQAIDPDNIMNPGKVLPAP</sequence>
<dbReference type="RefSeq" id="WP_159806384.1">
    <property type="nucleotide sequence ID" value="NZ_BLJE01000002.1"/>
</dbReference>
<evidence type="ECO:0000256" key="4">
    <source>
        <dbReference type="ARBA" id="ARBA00022827"/>
    </source>
</evidence>
<reference evidence="6 7" key="1">
    <citation type="submission" date="2019-12" db="EMBL/GenBank/DDBJ databases">
        <title>Litoreibacter badius sp. nov., a novel bacteriochlorophyll a-containing bacterium in the genus Litoreibacter.</title>
        <authorList>
            <person name="Kanamuro M."/>
            <person name="Takabe Y."/>
            <person name="Mori K."/>
            <person name="Takaichi S."/>
            <person name="Hanada S."/>
        </authorList>
    </citation>
    <scope>NUCLEOTIDE SEQUENCE [LARGE SCALE GENOMIC DNA]</scope>
    <source>
        <strain evidence="6 7">K6</strain>
    </source>
</reference>
<protein>
    <submittedName>
        <fullName evidence="6">Oxidoreductase</fullName>
    </submittedName>
</protein>
<dbReference type="InterPro" id="IPR016167">
    <property type="entry name" value="FAD-bd_PCMH_sub1"/>
</dbReference>
<keyword evidence="4" id="KW-0274">FAD</keyword>
<comment type="similarity">
    <text evidence="2">Belongs to the FAD-binding oxidoreductase/transferase type 4 family.</text>
</comment>